<feature type="compositionally biased region" description="Low complexity" evidence="1">
    <location>
        <begin position="35"/>
        <end position="62"/>
    </location>
</feature>
<dbReference type="eggNOG" id="ENOG5032H7U">
    <property type="taxonomic scope" value="Bacteria"/>
</dbReference>
<dbReference type="PATRIC" id="fig|1158607.3.peg.2189"/>
<name>R2QH06_9ENTE</name>
<dbReference type="OrthoDB" id="2194880at2"/>
<evidence type="ECO:0000313" key="4">
    <source>
        <dbReference type="Proteomes" id="UP000013782"/>
    </source>
</evidence>
<dbReference type="InterPro" id="IPR036116">
    <property type="entry name" value="FN3_sf"/>
</dbReference>
<feature type="region of interest" description="Disordered" evidence="1">
    <location>
        <begin position="35"/>
        <end position="95"/>
    </location>
</feature>
<keyword evidence="2" id="KW-0732">Signal</keyword>
<dbReference type="SUPFAM" id="SSF49265">
    <property type="entry name" value="Fibronectin type III"/>
    <property type="match status" value="1"/>
</dbReference>
<proteinExistence type="predicted"/>
<dbReference type="CDD" id="cd00063">
    <property type="entry name" value="FN3"/>
    <property type="match status" value="1"/>
</dbReference>
<dbReference type="InterPro" id="IPR003961">
    <property type="entry name" value="FN3_dom"/>
</dbReference>
<evidence type="ECO:0000256" key="1">
    <source>
        <dbReference type="SAM" id="MobiDB-lite"/>
    </source>
</evidence>
<sequence length="1297" mass="140672">MNNYRKRIVLFFMTVVLISSTLSPAIVGAITEPTQTSETTAATEATTKQSSSTASSELTNATEGEETENSIEDTAEETSYEERELSDEALSDSPHPVVRIEEENRASLFVQNENDQQVTRLEKLVLQTKQAGTEWQDEQAYDIEDNYDLRESPYSFEYDTELPQRIIIEYSIEESQAGQLVKRIKHMAHYSFKELEKQEDSPSGESSEGDLSSENSETLSSDTLDAKLPDAEISSSPEKQHAAQDSATIPSSPPSEETNPFKRSLRGISPQAAPAPYVPSKEYKGPGGSLDYMTWITDITKSSANIKGKVPNMGDIQHVYLVWSTNKDDFGGQLRSDQMTPLENKILVTTTSTTPYQIEARLIRLQANLDYYIWFYAKTKWGGNYYTTFSFGTPDVTWAGGGTGAAGYNYYTFATDSAQELKLELPTITSTTKDSVVLGTSYYTGDITQTTNDGILEMTSNTSLTNWGNKFTNVQHETKRGITNSKGKINDVTNGRQVTGLTPGTKYQARLKIKDYGTTGTNGNVKSSGETTFYTKNSVESPVLVQNNPPVGTTKGSATFTGSYGYSSVPALAAHPNKATVRVNTGSGWSGDLTATTTPAVQVTKLANGQVAFTLTKLEPKTNYQVAYNVTNLGGTSEWAFLRGGSFDSRGLPLVLDAPKFNVTTDNAATLGLSGYTGDISPSENDGVLEMTSNTSLTVWQNKFTNVQHDIGRGTSTSKGKVNNVVNGRQVTGLVPGTKYQARLKIKDYGTSAQVQTSGETTVYTKNSVTSPVLNENNSPTTTTPASAVFTGSYGYNSVNSLAAHPTSARVRVNTGSGWGQDLTATTTPAVQIITLANGQIRFKLTNLSPKQKYHVAYNVTNQGGTSNWAFLNGTDNFDEGNFSTKGVKPDISPPIFLQTTATPTSIDMKSGTYTGDLGTLVNHGIIQTESYNVGAEKDSTANVTDLAHDPILKTYAGSRVEGLNPGTRYRGWVAFKDYGTNGTDGSYSYKERTEANGDPYYFYTTNSINNLTEPVRGMPTTANNATATFTAGYQAAGQHSAQVAAHPTKVKVFISTDGSSFDEITTSTSGPRLSRDDDIDSSAKTVTFKLEGLQENTRYYVKYSVVNQGGESPESTVYDFITLARPNGFYINQTPQAFDFGTVEMSENTMSHPLQNISGGGNYFSVDFENINMNSQWTLSAKLSKLQVVGGQQTLAGSSILMDKELKRTTDGGGTWETPDSTKFDSILGIQGSSISLPSDGETSVSLFKATDIPYGIGHFENRIAKDSVRLVIPGNTGQKGKTYSGKITWTMDNLI</sequence>
<dbReference type="Proteomes" id="UP000013782">
    <property type="component" value="Unassembled WGS sequence"/>
</dbReference>
<dbReference type="InterPro" id="IPR013783">
    <property type="entry name" value="Ig-like_fold"/>
</dbReference>
<feature type="region of interest" description="Disordered" evidence="1">
    <location>
        <begin position="194"/>
        <end position="220"/>
    </location>
</feature>
<dbReference type="HOGENOM" id="CLU_263223_0_0_9"/>
<dbReference type="EMBL" id="AJAQ01000015">
    <property type="protein sequence ID" value="EOH94483.1"/>
    <property type="molecule type" value="Genomic_DNA"/>
</dbReference>
<feature type="signal peptide" evidence="2">
    <location>
        <begin position="1"/>
        <end position="25"/>
    </location>
</feature>
<dbReference type="Gene3D" id="2.60.40.10">
    <property type="entry name" value="Immunoglobulins"/>
    <property type="match status" value="1"/>
</dbReference>
<feature type="region of interest" description="Disordered" evidence="1">
    <location>
        <begin position="232"/>
        <end position="283"/>
    </location>
</feature>
<evidence type="ECO:0000313" key="3">
    <source>
        <dbReference type="EMBL" id="EOH94483.1"/>
    </source>
</evidence>
<reference evidence="3 4" key="1">
    <citation type="submission" date="2013-02" db="EMBL/GenBank/DDBJ databases">
        <title>The Genome Sequence of Enterococcus pallens BAA-351.</title>
        <authorList>
            <consortium name="The Broad Institute Genome Sequencing Platform"/>
            <consortium name="The Broad Institute Genome Sequencing Center for Infectious Disease"/>
            <person name="Earl A.M."/>
            <person name="Gilmore M.S."/>
            <person name="Lebreton F."/>
            <person name="Walker B."/>
            <person name="Young S.K."/>
            <person name="Zeng Q."/>
            <person name="Gargeya S."/>
            <person name="Fitzgerald M."/>
            <person name="Haas B."/>
            <person name="Abouelleil A."/>
            <person name="Alvarado L."/>
            <person name="Arachchi H.M."/>
            <person name="Berlin A.M."/>
            <person name="Chapman S.B."/>
            <person name="Dewar J."/>
            <person name="Goldberg J."/>
            <person name="Griggs A."/>
            <person name="Gujja S."/>
            <person name="Hansen M."/>
            <person name="Howarth C."/>
            <person name="Imamovic A."/>
            <person name="Larimer J."/>
            <person name="McCowan C."/>
            <person name="Murphy C."/>
            <person name="Neiman D."/>
            <person name="Pearson M."/>
            <person name="Priest M."/>
            <person name="Roberts A."/>
            <person name="Saif S."/>
            <person name="Shea T."/>
            <person name="Sisk P."/>
            <person name="Sykes S."/>
            <person name="Wortman J."/>
            <person name="Nusbaum C."/>
            <person name="Birren B."/>
        </authorList>
    </citation>
    <scope>NUCLEOTIDE SEQUENCE [LARGE SCALE GENOMIC DNA]</scope>
    <source>
        <strain evidence="3 4">ATCC BAA-351</strain>
    </source>
</reference>
<keyword evidence="4" id="KW-1185">Reference proteome</keyword>
<dbReference type="STRING" id="160454.RV10_GL003157"/>
<feature type="compositionally biased region" description="Low complexity" evidence="1">
    <location>
        <begin position="201"/>
        <end position="217"/>
    </location>
</feature>
<comment type="caution">
    <text evidence="3">The sequence shown here is derived from an EMBL/GenBank/DDBJ whole genome shotgun (WGS) entry which is preliminary data.</text>
</comment>
<gene>
    <name evidence="3" type="ORF">UAU_02218</name>
</gene>
<protein>
    <submittedName>
        <fullName evidence="3">Uncharacterized protein</fullName>
    </submittedName>
</protein>
<evidence type="ECO:0000256" key="2">
    <source>
        <dbReference type="SAM" id="SignalP"/>
    </source>
</evidence>
<feature type="chain" id="PRO_5039152938" evidence="2">
    <location>
        <begin position="26"/>
        <end position="1297"/>
    </location>
</feature>
<feature type="compositionally biased region" description="Polar residues" evidence="1">
    <location>
        <begin position="233"/>
        <end position="258"/>
    </location>
</feature>
<organism evidence="3 4">
    <name type="scientific">Enterococcus pallens ATCC BAA-351</name>
    <dbReference type="NCBI Taxonomy" id="1158607"/>
    <lineage>
        <taxon>Bacteria</taxon>
        <taxon>Bacillati</taxon>
        <taxon>Bacillota</taxon>
        <taxon>Bacilli</taxon>
        <taxon>Lactobacillales</taxon>
        <taxon>Enterococcaceae</taxon>
        <taxon>Enterococcus</taxon>
    </lineage>
</organism>
<dbReference type="RefSeq" id="WP_010757209.1">
    <property type="nucleotide sequence ID" value="NZ_ASWD01000001.1"/>
</dbReference>
<accession>R2QH06</accession>
<feature type="compositionally biased region" description="Acidic residues" evidence="1">
    <location>
        <begin position="63"/>
        <end position="90"/>
    </location>
</feature>